<dbReference type="OrthoDB" id="212459at2"/>
<dbReference type="Proteomes" id="UP000269669">
    <property type="component" value="Unassembled WGS sequence"/>
</dbReference>
<dbReference type="RefSeq" id="WP_125486429.1">
    <property type="nucleotide sequence ID" value="NZ_RSDW01000001.1"/>
</dbReference>
<evidence type="ECO:0008006" key="3">
    <source>
        <dbReference type="Google" id="ProtNLM"/>
    </source>
</evidence>
<comment type="caution">
    <text evidence="1">The sequence shown here is derived from an EMBL/GenBank/DDBJ whole genome shotgun (WGS) entry which is preliminary data.</text>
</comment>
<dbReference type="AlphaFoldDB" id="A0A3R9NYX9"/>
<dbReference type="EMBL" id="RSDW01000001">
    <property type="protein sequence ID" value="RSL18014.1"/>
    <property type="molecule type" value="Genomic_DNA"/>
</dbReference>
<evidence type="ECO:0000313" key="1">
    <source>
        <dbReference type="EMBL" id="RSL18014.1"/>
    </source>
</evidence>
<proteinExistence type="predicted"/>
<gene>
    <name evidence="1" type="ORF">EDE15_3570</name>
</gene>
<protein>
    <recommendedName>
        <fullName evidence="3">PD-(D/E)XK nuclease superfamily protein</fullName>
    </recommendedName>
</protein>
<keyword evidence="2" id="KW-1185">Reference proteome</keyword>
<reference evidence="1 2" key="1">
    <citation type="submission" date="2018-12" db="EMBL/GenBank/DDBJ databases">
        <title>Sequencing of bacterial isolates from soil warming experiment in Harvard Forest, Massachusetts, USA.</title>
        <authorList>
            <person name="Deangelis K."/>
        </authorList>
    </citation>
    <scope>NUCLEOTIDE SEQUENCE [LARGE SCALE GENOMIC DNA]</scope>
    <source>
        <strain evidence="1 2">EB153</strain>
    </source>
</reference>
<name>A0A3R9NYX9_9BACT</name>
<accession>A0A3R9NYX9</accession>
<sequence length="399" mass="44455">MSRVCCFIPKIPFFVDAAAKIESYFQRVISLLNASKREGDIAWIAACKLLQFGEPQGFALGYGVHKPNGRGVGPTLAAGLASRAQQILKLGVDDPLIFEVIELFTDGIGPDLISDTQASILEENFLAYSQDIANKLKITNRVTRIIQDRSYSIPAGPNGRGIILLPAEFLTPLPIEMPWESIEYATALDDSVRKQLSELFALAAKRPKKSEVANIIFPHRDVLERLLKSFRESVGAKYDFENDPMGVLRWFEVALNAVQANPEKIGLERRDAAGLVDVVNKITLKFKQNVEQNGLWKEFYREDLRPKHERFGHLVFYAIADAYCDANNLDISRESNGGNGPVDFKLSQGADFKYLVEMKLSTNPKLLDGYTVQLDAYAASEKAEKKSLVVIKLNGKGRN</sequence>
<organism evidence="1 2">
    <name type="scientific">Edaphobacter aggregans</name>
    <dbReference type="NCBI Taxonomy" id="570835"/>
    <lineage>
        <taxon>Bacteria</taxon>
        <taxon>Pseudomonadati</taxon>
        <taxon>Acidobacteriota</taxon>
        <taxon>Terriglobia</taxon>
        <taxon>Terriglobales</taxon>
        <taxon>Acidobacteriaceae</taxon>
        <taxon>Edaphobacter</taxon>
    </lineage>
</organism>
<evidence type="ECO:0000313" key="2">
    <source>
        <dbReference type="Proteomes" id="UP000269669"/>
    </source>
</evidence>